<evidence type="ECO:0000256" key="3">
    <source>
        <dbReference type="ARBA" id="ARBA00022989"/>
    </source>
</evidence>
<comment type="subcellular location">
    <subcellularLocation>
        <location evidence="1">Membrane</location>
        <topology evidence="1">Single-pass membrane protein</topology>
    </subcellularLocation>
</comment>
<sequence length="148" mass="15827">MPDWPSKLNGRIKTRGSLYGGSWQISVPELKITGNVKQNKVDVAGSLQGNSYLQWKIPGLHLALGPNSADIKGELGVKDLNLDATIDAHLDNALPGLGGTAKGLVKCAALSMRRSCWPTSPPGAALAGADHRPGQRQRGCEIHRSDWR</sequence>
<evidence type="ECO:0000256" key="1">
    <source>
        <dbReference type="ARBA" id="ARBA00004167"/>
    </source>
</evidence>
<keyword evidence="3" id="KW-1133">Transmembrane helix</keyword>
<reference evidence="6" key="1">
    <citation type="submission" date="2020-10" db="EMBL/GenBank/DDBJ databases">
        <title>Genome Sequence of ESBL Producing Zambian Clinical Strains.</title>
        <authorList>
            <person name="Shawa M."/>
            <person name="Furuta Y."/>
            <person name="Simbotwe M."/>
            <person name="Mulenga E."/>
            <person name="Mubanga M."/>
            <person name="Mulenga G."/>
            <person name="Kaile C."/>
            <person name="Zorigt T."/>
            <person name="Hang'ombe B."/>
            <person name="Higashi H."/>
        </authorList>
    </citation>
    <scope>NUCLEOTIDE SEQUENCE</scope>
    <source>
        <strain evidence="6">Zam_UTH_09</strain>
    </source>
</reference>
<name>A0A919HWQ8_KLEPN</name>
<dbReference type="EMBL" id="BNFF01000001">
    <property type="protein sequence ID" value="GHK54818.1"/>
    <property type="molecule type" value="Genomic_DNA"/>
</dbReference>
<dbReference type="GO" id="GO:0005886">
    <property type="term" value="C:plasma membrane"/>
    <property type="evidence" value="ECO:0007669"/>
    <property type="project" value="TreeGrafter"/>
</dbReference>
<comment type="caution">
    <text evidence="6">The sequence shown here is derived from an EMBL/GenBank/DDBJ whole genome shotgun (WGS) entry which is preliminary data.</text>
</comment>
<dbReference type="GO" id="GO:0097347">
    <property type="term" value="C:TAM protein secretion complex"/>
    <property type="evidence" value="ECO:0007669"/>
    <property type="project" value="TreeGrafter"/>
</dbReference>
<dbReference type="AlphaFoldDB" id="A0A919HWQ8"/>
<accession>A0A919HWQ8</accession>
<dbReference type="GO" id="GO:0009306">
    <property type="term" value="P:protein secretion"/>
    <property type="evidence" value="ECO:0007669"/>
    <property type="project" value="TreeGrafter"/>
</dbReference>
<dbReference type="PANTHER" id="PTHR36985">
    <property type="entry name" value="TRANSLOCATION AND ASSEMBLY MODULE SUBUNIT TAMB"/>
    <property type="match status" value="1"/>
</dbReference>
<evidence type="ECO:0000313" key="7">
    <source>
        <dbReference type="Proteomes" id="UP000655094"/>
    </source>
</evidence>
<keyword evidence="2" id="KW-0812">Transmembrane</keyword>
<gene>
    <name evidence="6" type="ORF">KPZU09_45540</name>
</gene>
<evidence type="ECO:0000313" key="6">
    <source>
        <dbReference type="EMBL" id="GHK54818.1"/>
    </source>
</evidence>
<protein>
    <submittedName>
        <fullName evidence="6">Uncharacterized protein</fullName>
    </submittedName>
</protein>
<feature type="compositionally biased region" description="Basic and acidic residues" evidence="5">
    <location>
        <begin position="129"/>
        <end position="148"/>
    </location>
</feature>
<organism evidence="6 7">
    <name type="scientific">Klebsiella pneumoniae</name>
    <dbReference type="NCBI Taxonomy" id="573"/>
    <lineage>
        <taxon>Bacteria</taxon>
        <taxon>Pseudomonadati</taxon>
        <taxon>Pseudomonadota</taxon>
        <taxon>Gammaproteobacteria</taxon>
        <taxon>Enterobacterales</taxon>
        <taxon>Enterobacteriaceae</taxon>
        <taxon>Klebsiella/Raoultella group</taxon>
        <taxon>Klebsiella</taxon>
        <taxon>Klebsiella pneumoniae complex</taxon>
    </lineage>
</organism>
<keyword evidence="4" id="KW-0472">Membrane</keyword>
<evidence type="ECO:0000256" key="4">
    <source>
        <dbReference type="ARBA" id="ARBA00023136"/>
    </source>
</evidence>
<proteinExistence type="predicted"/>
<dbReference type="Proteomes" id="UP000655094">
    <property type="component" value="Unassembled WGS sequence"/>
</dbReference>
<dbReference type="PANTHER" id="PTHR36985:SF1">
    <property type="entry name" value="TRANSLOCATION AND ASSEMBLY MODULE SUBUNIT TAMB"/>
    <property type="match status" value="1"/>
</dbReference>
<feature type="region of interest" description="Disordered" evidence="5">
    <location>
        <begin position="124"/>
        <end position="148"/>
    </location>
</feature>
<evidence type="ECO:0000256" key="2">
    <source>
        <dbReference type="ARBA" id="ARBA00022692"/>
    </source>
</evidence>
<evidence type="ECO:0000256" key="5">
    <source>
        <dbReference type="SAM" id="MobiDB-lite"/>
    </source>
</evidence>